<comment type="caution">
    <text evidence="4">The sequence shown here is derived from an EMBL/GenBank/DDBJ whole genome shotgun (WGS) entry which is preliminary data.</text>
</comment>
<evidence type="ECO:0000256" key="2">
    <source>
        <dbReference type="SAM" id="Phobius"/>
    </source>
</evidence>
<dbReference type="InterPro" id="IPR036179">
    <property type="entry name" value="Ig-like_dom_sf"/>
</dbReference>
<dbReference type="InterPro" id="IPR007110">
    <property type="entry name" value="Ig-like_dom"/>
</dbReference>
<dbReference type="PANTHER" id="PTHR45889">
    <property type="entry name" value="IG-LIKE DOMAIN-CONTAINING PROTEIN"/>
    <property type="match status" value="1"/>
</dbReference>
<dbReference type="PANTHER" id="PTHR45889:SF8">
    <property type="entry name" value="IG-LIKE DOMAIN-CONTAINING PROTEIN"/>
    <property type="match status" value="1"/>
</dbReference>
<organism evidence="4 5">
    <name type="scientific">Mytilus galloprovincialis</name>
    <name type="common">Mediterranean mussel</name>
    <dbReference type="NCBI Taxonomy" id="29158"/>
    <lineage>
        <taxon>Eukaryota</taxon>
        <taxon>Metazoa</taxon>
        <taxon>Spiralia</taxon>
        <taxon>Lophotrochozoa</taxon>
        <taxon>Mollusca</taxon>
        <taxon>Bivalvia</taxon>
        <taxon>Autobranchia</taxon>
        <taxon>Pteriomorphia</taxon>
        <taxon>Mytilida</taxon>
        <taxon>Mytiloidea</taxon>
        <taxon>Mytilidae</taxon>
        <taxon>Mytilinae</taxon>
        <taxon>Mytilus</taxon>
    </lineage>
</organism>
<proteinExistence type="predicted"/>
<gene>
    <name evidence="4" type="ORF">MGAL_10B045068</name>
</gene>
<dbReference type="InterPro" id="IPR013783">
    <property type="entry name" value="Ig-like_fold"/>
</dbReference>
<dbReference type="Gene3D" id="2.60.40.10">
    <property type="entry name" value="Immunoglobulins"/>
    <property type="match status" value="1"/>
</dbReference>
<dbReference type="AlphaFoldDB" id="A0A8B6GX86"/>
<reference evidence="4" key="1">
    <citation type="submission" date="2018-11" db="EMBL/GenBank/DDBJ databases">
        <authorList>
            <person name="Alioto T."/>
            <person name="Alioto T."/>
        </authorList>
    </citation>
    <scope>NUCLEOTIDE SEQUENCE</scope>
</reference>
<keyword evidence="2" id="KW-1133">Transmembrane helix</keyword>
<keyword evidence="2" id="KW-0812">Transmembrane</keyword>
<feature type="region of interest" description="Disordered" evidence="1">
    <location>
        <begin position="340"/>
        <end position="374"/>
    </location>
</feature>
<sequence>MLYQKPEYDEESACRMKAYLLFILVALRNVIPSVEGRKHTEAEYVNLGETITLQCQNSGSSTSLWRRNDYFISGGLDINPNAYGHDRLRITGDSMKGEYDLEISNITEEDLGIYSCEIVINEVAIQTKVTLRFQSYNNATRVQDDFTTKDKILTTPIIESVTDNTSPTDTQNTTKRSYYTTVSGTAITTDMQTQRLTDIKPSTTIYNEAIDANRHETGFSSNEKLVYYGLLAGGLVLVLCLSVTCNICIIHKYKTGQLNLQLNKTVNANANNTFKDTEDHSSNYESICESEMIQNVSKLHSEMSVVAVHPQRNKSDHNSPTSERSYLEVIADAIYINPSLHSKGNSESDSTHKVSSPEYGEASHKDQNSSDLDSYTEEFGRKDLTNSKFSVNVSSRNIDASDNFLARCMDETRNEPLNRHDEVYLYCKPSKEDSLSMVNFAELSESGSPTDESDQHIVLQNREEKINPYENLKRTDKDDVHDYNTCIVPPRY</sequence>
<evidence type="ECO:0000259" key="3">
    <source>
        <dbReference type="PROSITE" id="PS50835"/>
    </source>
</evidence>
<dbReference type="Proteomes" id="UP000596742">
    <property type="component" value="Unassembled WGS sequence"/>
</dbReference>
<dbReference type="Pfam" id="PF00047">
    <property type="entry name" value="ig"/>
    <property type="match status" value="1"/>
</dbReference>
<keyword evidence="5" id="KW-1185">Reference proteome</keyword>
<protein>
    <recommendedName>
        <fullName evidence="3">Ig-like domain-containing protein</fullName>
    </recommendedName>
</protein>
<dbReference type="InterPro" id="IPR003599">
    <property type="entry name" value="Ig_sub"/>
</dbReference>
<dbReference type="OrthoDB" id="10028801at2759"/>
<dbReference type="SUPFAM" id="SSF48726">
    <property type="entry name" value="Immunoglobulin"/>
    <property type="match status" value="1"/>
</dbReference>
<dbReference type="PROSITE" id="PS50835">
    <property type="entry name" value="IG_LIKE"/>
    <property type="match status" value="1"/>
</dbReference>
<accession>A0A8B6GX86</accession>
<dbReference type="SMART" id="SM00409">
    <property type="entry name" value="IG"/>
    <property type="match status" value="1"/>
</dbReference>
<dbReference type="InterPro" id="IPR013151">
    <property type="entry name" value="Immunoglobulin_dom"/>
</dbReference>
<feature type="domain" description="Ig-like" evidence="3">
    <location>
        <begin position="32"/>
        <end position="132"/>
    </location>
</feature>
<evidence type="ECO:0000313" key="5">
    <source>
        <dbReference type="Proteomes" id="UP000596742"/>
    </source>
</evidence>
<evidence type="ECO:0000256" key="1">
    <source>
        <dbReference type="SAM" id="MobiDB-lite"/>
    </source>
</evidence>
<dbReference type="EMBL" id="UYJE01009140">
    <property type="protein sequence ID" value="VDI70368.1"/>
    <property type="molecule type" value="Genomic_DNA"/>
</dbReference>
<feature type="transmembrane region" description="Helical" evidence="2">
    <location>
        <begin position="225"/>
        <end position="249"/>
    </location>
</feature>
<keyword evidence="2" id="KW-0472">Membrane</keyword>
<name>A0A8B6GX86_MYTGA</name>
<evidence type="ECO:0000313" key="4">
    <source>
        <dbReference type="EMBL" id="VDI70368.1"/>
    </source>
</evidence>